<organism evidence="1">
    <name type="scientific">Arundo donax</name>
    <name type="common">Giant reed</name>
    <name type="synonym">Donax arundinaceus</name>
    <dbReference type="NCBI Taxonomy" id="35708"/>
    <lineage>
        <taxon>Eukaryota</taxon>
        <taxon>Viridiplantae</taxon>
        <taxon>Streptophyta</taxon>
        <taxon>Embryophyta</taxon>
        <taxon>Tracheophyta</taxon>
        <taxon>Spermatophyta</taxon>
        <taxon>Magnoliopsida</taxon>
        <taxon>Liliopsida</taxon>
        <taxon>Poales</taxon>
        <taxon>Poaceae</taxon>
        <taxon>PACMAD clade</taxon>
        <taxon>Arundinoideae</taxon>
        <taxon>Arundineae</taxon>
        <taxon>Arundo</taxon>
    </lineage>
</organism>
<name>A0A0A9EFK7_ARUDO</name>
<protein>
    <submittedName>
        <fullName evidence="1">Uncharacterized protein</fullName>
    </submittedName>
</protein>
<accession>A0A0A9EFK7</accession>
<sequence length="46" mass="5300">MKLVCFQNLLMRPSQRRCSETALPILGLRRQSSQKQILPSLTMLGR</sequence>
<dbReference type="EMBL" id="GBRH01203063">
    <property type="protein sequence ID" value="JAD94832.1"/>
    <property type="molecule type" value="Transcribed_RNA"/>
</dbReference>
<proteinExistence type="predicted"/>
<reference evidence="1" key="2">
    <citation type="journal article" date="2015" name="Data Brief">
        <title>Shoot transcriptome of the giant reed, Arundo donax.</title>
        <authorList>
            <person name="Barrero R.A."/>
            <person name="Guerrero F.D."/>
            <person name="Moolhuijzen P."/>
            <person name="Goolsby J.A."/>
            <person name="Tidwell J."/>
            <person name="Bellgard S.E."/>
            <person name="Bellgard M.I."/>
        </authorList>
    </citation>
    <scope>NUCLEOTIDE SEQUENCE</scope>
    <source>
        <tissue evidence="1">Shoot tissue taken approximately 20 cm above the soil surface</tissue>
    </source>
</reference>
<reference evidence="1" key="1">
    <citation type="submission" date="2014-09" db="EMBL/GenBank/DDBJ databases">
        <authorList>
            <person name="Magalhaes I.L.F."/>
            <person name="Oliveira U."/>
            <person name="Santos F.R."/>
            <person name="Vidigal T.H.D.A."/>
            <person name="Brescovit A.D."/>
            <person name="Santos A.J."/>
        </authorList>
    </citation>
    <scope>NUCLEOTIDE SEQUENCE</scope>
    <source>
        <tissue evidence="1">Shoot tissue taken approximately 20 cm above the soil surface</tissue>
    </source>
</reference>
<evidence type="ECO:0000313" key="1">
    <source>
        <dbReference type="EMBL" id="JAD94832.1"/>
    </source>
</evidence>
<dbReference type="AlphaFoldDB" id="A0A0A9EFK7"/>